<evidence type="ECO:0000313" key="1">
    <source>
        <dbReference type="EMBL" id="QDH86575.1"/>
    </source>
</evidence>
<name>A0A514CYZ1_9VIRU</name>
<protein>
    <submittedName>
        <fullName evidence="1">Uncharacterized protein</fullName>
    </submittedName>
</protein>
<organism evidence="1">
    <name type="scientific">Leviviridae sp</name>
    <dbReference type="NCBI Taxonomy" id="2027243"/>
    <lineage>
        <taxon>Viruses</taxon>
        <taxon>Riboviria</taxon>
        <taxon>Orthornavirae</taxon>
        <taxon>Lenarviricota</taxon>
        <taxon>Leviviricetes</taxon>
        <taxon>Norzivirales</taxon>
        <taxon>Fiersviridae</taxon>
    </lineage>
</organism>
<reference evidence="1" key="1">
    <citation type="submission" date="2019-05" db="EMBL/GenBank/DDBJ databases">
        <title>Metatranscriptomic reconstruction reveals RNA viruses with the potential to shape carbon cycling in soil.</title>
        <authorList>
            <person name="Starr E.P."/>
            <person name="Nuccio E."/>
            <person name="Pett-Ridge J."/>
            <person name="Banfield J.F."/>
            <person name="Firestone M.K."/>
        </authorList>
    </citation>
    <scope>NUCLEOTIDE SEQUENCE</scope>
    <source>
        <strain evidence="1">H3_Bulk_Litter_17_scaffold_996</strain>
    </source>
</reference>
<accession>A0A514CYZ1</accession>
<dbReference type="EMBL" id="MN032773">
    <property type="protein sequence ID" value="QDH86575.1"/>
    <property type="molecule type" value="Genomic_RNA"/>
</dbReference>
<proteinExistence type="predicted"/>
<gene>
    <name evidence="1" type="ORF">H3BulkLitter17996_000002</name>
</gene>
<sequence>MAFVDPIDIVYNSVTVHLPRVETGGRRSVYKSVDDIFTLTISHTEQKNRVRTVVRLDRTIVVPDPVSAVNDYDTCTIQTVIERPKFGFTMTDVERQSSSMGGLLTNATIDKLFGTES</sequence>
<dbReference type="Gene3D" id="2.40.160.220">
    <property type="match status" value="1"/>
</dbReference>